<protein>
    <submittedName>
        <fullName evidence="1">Uncharacterized protein</fullName>
    </submittedName>
</protein>
<dbReference type="STRING" id="314271.RB2654_15075"/>
<evidence type="ECO:0000313" key="1">
    <source>
        <dbReference type="EMBL" id="EAQ12619.1"/>
    </source>
</evidence>
<sequence length="31" mass="3161">MTLTASVRDMRSGVIRANGALSAMPALATTP</sequence>
<accession>A3VH64</accession>
<reference evidence="1 2" key="1">
    <citation type="journal article" date="2010" name="J. Bacteriol.">
        <title>Genome sequences of Pelagibaca bermudensis HTCC2601T and Maritimibacter alkaliphilus HTCC2654T, the type strains of two marine Roseobacter genera.</title>
        <authorList>
            <person name="Thrash J.C."/>
            <person name="Cho J.C."/>
            <person name="Ferriera S."/>
            <person name="Johnson J."/>
            <person name="Vergin K.L."/>
            <person name="Giovannoni S.J."/>
        </authorList>
    </citation>
    <scope>NUCLEOTIDE SEQUENCE [LARGE SCALE GENOMIC DNA]</scope>
    <source>
        <strain evidence="1 2">HTCC2654</strain>
    </source>
</reference>
<comment type="caution">
    <text evidence="1">The sequence shown here is derived from an EMBL/GenBank/DDBJ whole genome shotgun (WGS) entry which is preliminary data.</text>
</comment>
<dbReference type="EMBL" id="AAMT01000008">
    <property type="protein sequence ID" value="EAQ12619.1"/>
    <property type="molecule type" value="Genomic_DNA"/>
</dbReference>
<keyword evidence="2" id="KW-1185">Reference proteome</keyword>
<evidence type="ECO:0000313" key="2">
    <source>
        <dbReference type="Proteomes" id="UP000002931"/>
    </source>
</evidence>
<dbReference type="HOGENOM" id="CLU_3397330_0_0_5"/>
<gene>
    <name evidence="1" type="ORF">RB2654_15075</name>
</gene>
<dbReference type="Proteomes" id="UP000002931">
    <property type="component" value="Unassembled WGS sequence"/>
</dbReference>
<proteinExistence type="predicted"/>
<name>A3VH64_9RHOB</name>
<organism evidence="1 2">
    <name type="scientific">Maritimibacter alkaliphilus HTCC2654</name>
    <dbReference type="NCBI Taxonomy" id="314271"/>
    <lineage>
        <taxon>Bacteria</taxon>
        <taxon>Pseudomonadati</taxon>
        <taxon>Pseudomonadota</taxon>
        <taxon>Alphaproteobacteria</taxon>
        <taxon>Rhodobacterales</taxon>
        <taxon>Roseobacteraceae</taxon>
        <taxon>Maritimibacter</taxon>
    </lineage>
</organism>
<dbReference type="AlphaFoldDB" id="A3VH64"/>